<dbReference type="Proteomes" id="UP001596112">
    <property type="component" value="Unassembled WGS sequence"/>
</dbReference>
<organism evidence="3 4">
    <name type="scientific">Streptomyces heilongjiangensis</name>
    <dbReference type="NCBI Taxonomy" id="945052"/>
    <lineage>
        <taxon>Bacteria</taxon>
        <taxon>Bacillati</taxon>
        <taxon>Actinomycetota</taxon>
        <taxon>Actinomycetes</taxon>
        <taxon>Kitasatosporales</taxon>
        <taxon>Streptomycetaceae</taxon>
        <taxon>Streptomyces</taxon>
    </lineage>
</organism>
<keyword evidence="2" id="KW-0732">Signal</keyword>
<evidence type="ECO:0000256" key="1">
    <source>
        <dbReference type="SAM" id="MobiDB-lite"/>
    </source>
</evidence>
<comment type="caution">
    <text evidence="3">The sequence shown here is derived from an EMBL/GenBank/DDBJ whole genome shotgun (WGS) entry which is preliminary data.</text>
</comment>
<evidence type="ECO:0000256" key="2">
    <source>
        <dbReference type="SAM" id="SignalP"/>
    </source>
</evidence>
<feature type="compositionally biased region" description="Basic and acidic residues" evidence="1">
    <location>
        <begin position="199"/>
        <end position="208"/>
    </location>
</feature>
<gene>
    <name evidence="3" type="ORF">ACFQGO_19245</name>
</gene>
<feature type="region of interest" description="Disordered" evidence="1">
    <location>
        <begin position="199"/>
        <end position="226"/>
    </location>
</feature>
<evidence type="ECO:0000313" key="4">
    <source>
        <dbReference type="Proteomes" id="UP001596112"/>
    </source>
</evidence>
<reference evidence="4" key="1">
    <citation type="journal article" date="2019" name="Int. J. Syst. Evol. Microbiol.">
        <title>The Global Catalogue of Microorganisms (GCM) 10K type strain sequencing project: providing services to taxonomists for standard genome sequencing and annotation.</title>
        <authorList>
            <consortium name="The Broad Institute Genomics Platform"/>
            <consortium name="The Broad Institute Genome Sequencing Center for Infectious Disease"/>
            <person name="Wu L."/>
            <person name="Ma J."/>
        </authorList>
    </citation>
    <scope>NUCLEOTIDE SEQUENCE [LARGE SCALE GENOMIC DNA]</scope>
    <source>
        <strain evidence="4">JCM 9918</strain>
    </source>
</reference>
<proteinExistence type="predicted"/>
<protein>
    <submittedName>
        <fullName evidence="3">Uncharacterized protein</fullName>
    </submittedName>
</protein>
<dbReference type="EMBL" id="JBHSNZ010000012">
    <property type="protein sequence ID" value="MFC5809621.1"/>
    <property type="molecule type" value="Genomic_DNA"/>
</dbReference>
<feature type="signal peptide" evidence="2">
    <location>
        <begin position="1"/>
        <end position="35"/>
    </location>
</feature>
<accession>A0ABW1B9Y9</accession>
<dbReference type="RefSeq" id="WP_272172581.1">
    <property type="nucleotide sequence ID" value="NZ_JAQOSL010000058.1"/>
</dbReference>
<keyword evidence="4" id="KW-1185">Reference proteome</keyword>
<feature type="chain" id="PRO_5046950466" evidence="2">
    <location>
        <begin position="36"/>
        <end position="226"/>
    </location>
</feature>
<evidence type="ECO:0000313" key="3">
    <source>
        <dbReference type="EMBL" id="MFC5809621.1"/>
    </source>
</evidence>
<name>A0ABW1B9Y9_9ACTN</name>
<sequence>MHHRKPRTSVVVKRAVGFGVVATAGLAMTTTVASAAAGPGFSRDAAVAVDMAHSRADRTHVNQFDESFEIHEYGPSVAVTANNRATAESVGCSLDSPCRSVALSFQIVTTSGRNARLVNASNISRAANGHCTSCQTFAGAYQFVVATPQAFRLSRAARADLSRIDREVALLKGADLTISQVRRRADELAAQVKRVLDREADRAPRGGEDSPLTDFEPTVTMHRHVR</sequence>